<gene>
    <name evidence="2" type="ORF">NCTC4670_02189</name>
</gene>
<keyword evidence="1" id="KW-0812">Transmembrane</keyword>
<evidence type="ECO:0000313" key="2">
    <source>
        <dbReference type="EMBL" id="SUN51780.1"/>
    </source>
</evidence>
<protein>
    <submittedName>
        <fullName evidence="2">Uncharacterized protein</fullName>
    </submittedName>
</protein>
<dbReference type="AlphaFoldDB" id="A0A380K0D6"/>
<evidence type="ECO:0000313" key="3">
    <source>
        <dbReference type="Proteomes" id="UP000254797"/>
    </source>
</evidence>
<organism evidence="2 3">
    <name type="scientific">Streptococcus dysgalactiae subsp. dysgalactiae</name>
    <dbReference type="NCBI Taxonomy" id="99822"/>
    <lineage>
        <taxon>Bacteria</taxon>
        <taxon>Bacillati</taxon>
        <taxon>Bacillota</taxon>
        <taxon>Bacilli</taxon>
        <taxon>Lactobacillales</taxon>
        <taxon>Streptococcaceae</taxon>
        <taxon>Streptococcus</taxon>
    </lineage>
</organism>
<accession>A0A380K0D6</accession>
<dbReference type="EMBL" id="UHFG01000004">
    <property type="protein sequence ID" value="SUN51780.1"/>
    <property type="molecule type" value="Genomic_DNA"/>
</dbReference>
<name>A0A380K0D6_STRDY</name>
<proteinExistence type="predicted"/>
<keyword evidence="1" id="KW-0472">Membrane</keyword>
<sequence>MTKRNHLLEADIEHHIKKARNGKLLEEKEKKSFFNLAIVFLITIVILISLWASLKG</sequence>
<reference evidence="2 3" key="1">
    <citation type="submission" date="2018-06" db="EMBL/GenBank/DDBJ databases">
        <authorList>
            <consortium name="Pathogen Informatics"/>
            <person name="Doyle S."/>
        </authorList>
    </citation>
    <scope>NUCLEOTIDE SEQUENCE [LARGE SCALE GENOMIC DNA]</scope>
    <source>
        <strain evidence="2 3">NCTC4670</strain>
    </source>
</reference>
<keyword evidence="1" id="KW-1133">Transmembrane helix</keyword>
<evidence type="ECO:0000256" key="1">
    <source>
        <dbReference type="SAM" id="Phobius"/>
    </source>
</evidence>
<dbReference type="RefSeq" id="WP_003049336.1">
    <property type="nucleotide sequence ID" value="NZ_JAIEZU010000008.1"/>
</dbReference>
<dbReference type="Proteomes" id="UP000254797">
    <property type="component" value="Unassembled WGS sequence"/>
</dbReference>
<feature type="transmembrane region" description="Helical" evidence="1">
    <location>
        <begin position="33"/>
        <end position="54"/>
    </location>
</feature>